<evidence type="ECO:0000313" key="4">
    <source>
        <dbReference type="WBParaSite" id="HNAJ_0000514201-mRNA-1"/>
    </source>
</evidence>
<dbReference type="AlphaFoldDB" id="A0A0R3TDK3"/>
<keyword evidence="3" id="KW-1185">Reference proteome</keyword>
<dbReference type="WBParaSite" id="HNAJ_0000514201-mRNA-1">
    <property type="protein sequence ID" value="HNAJ_0000514201-mRNA-1"/>
    <property type="gene ID" value="HNAJ_0000514201"/>
</dbReference>
<sequence length="101" mass="11356">MLDFRLFSLQSIFGTSRPIRDFQEQTPINISNENRNGRQSGDDSGLGTSLMLSFNATGDSNRVSRESRVIEADQLPSDVNAKPSFHCRYCSKAYSRKSSCR</sequence>
<dbReference type="Proteomes" id="UP000278807">
    <property type="component" value="Unassembled WGS sequence"/>
</dbReference>
<protein>
    <submittedName>
        <fullName evidence="4">C2H2-type domain-containing protein</fullName>
    </submittedName>
</protein>
<gene>
    <name evidence="2" type="ORF">HNAJ_LOCUS5140</name>
</gene>
<organism evidence="4">
    <name type="scientific">Rodentolepis nana</name>
    <name type="common">Dwarf tapeworm</name>
    <name type="synonym">Hymenolepis nana</name>
    <dbReference type="NCBI Taxonomy" id="102285"/>
    <lineage>
        <taxon>Eukaryota</taxon>
        <taxon>Metazoa</taxon>
        <taxon>Spiralia</taxon>
        <taxon>Lophotrochozoa</taxon>
        <taxon>Platyhelminthes</taxon>
        <taxon>Cestoda</taxon>
        <taxon>Eucestoda</taxon>
        <taxon>Cyclophyllidea</taxon>
        <taxon>Hymenolepididae</taxon>
        <taxon>Rodentolepis</taxon>
    </lineage>
</organism>
<evidence type="ECO:0000256" key="1">
    <source>
        <dbReference type="SAM" id="MobiDB-lite"/>
    </source>
</evidence>
<evidence type="ECO:0000313" key="3">
    <source>
        <dbReference type="Proteomes" id="UP000278807"/>
    </source>
</evidence>
<evidence type="ECO:0000313" key="2">
    <source>
        <dbReference type="EMBL" id="VDO01000.1"/>
    </source>
</evidence>
<proteinExistence type="predicted"/>
<feature type="compositionally biased region" description="Polar residues" evidence="1">
    <location>
        <begin position="46"/>
        <end position="61"/>
    </location>
</feature>
<name>A0A0R3TDK3_RODNA</name>
<feature type="compositionally biased region" description="Polar residues" evidence="1">
    <location>
        <begin position="24"/>
        <end position="39"/>
    </location>
</feature>
<accession>A0A0R3TDK3</accession>
<reference evidence="4" key="1">
    <citation type="submission" date="2017-02" db="UniProtKB">
        <authorList>
            <consortium name="WormBaseParasite"/>
        </authorList>
    </citation>
    <scope>IDENTIFICATION</scope>
</reference>
<dbReference type="EMBL" id="UZAE01004101">
    <property type="protein sequence ID" value="VDO01000.1"/>
    <property type="molecule type" value="Genomic_DNA"/>
</dbReference>
<reference evidence="2 3" key="2">
    <citation type="submission" date="2018-11" db="EMBL/GenBank/DDBJ databases">
        <authorList>
            <consortium name="Pathogen Informatics"/>
        </authorList>
    </citation>
    <scope>NUCLEOTIDE SEQUENCE [LARGE SCALE GENOMIC DNA]</scope>
</reference>
<feature type="region of interest" description="Disordered" evidence="1">
    <location>
        <begin position="23"/>
        <end position="67"/>
    </location>
</feature>